<comment type="subcellular location">
    <subcellularLocation>
        <location evidence="1">Membrane</location>
    </subcellularLocation>
</comment>
<evidence type="ECO:0000256" key="6">
    <source>
        <dbReference type="SAM" id="MobiDB-lite"/>
    </source>
</evidence>
<dbReference type="InterPro" id="IPR054549">
    <property type="entry name" value="UVB_sens_RUS_dom"/>
</dbReference>
<gene>
    <name evidence="8" type="ORF">BD289DRAFT_196436</name>
</gene>
<evidence type="ECO:0000256" key="1">
    <source>
        <dbReference type="ARBA" id="ARBA00004370"/>
    </source>
</evidence>
<dbReference type="PANTHER" id="PTHR12770:SF31">
    <property type="entry name" value="RUS FAMILY MEMBER 1"/>
    <property type="match status" value="1"/>
</dbReference>
<reference evidence="8 9" key="1">
    <citation type="journal article" date="2018" name="Mycol. Prog.">
        <title>Coniella lustricola, a new species from submerged detritus.</title>
        <authorList>
            <person name="Raudabaugh D.B."/>
            <person name="Iturriaga T."/>
            <person name="Carver A."/>
            <person name="Mondo S."/>
            <person name="Pangilinan J."/>
            <person name="Lipzen A."/>
            <person name="He G."/>
            <person name="Amirebrahimi M."/>
            <person name="Grigoriev I.V."/>
            <person name="Miller A.N."/>
        </authorList>
    </citation>
    <scope>NUCLEOTIDE SEQUENCE [LARGE SCALE GENOMIC DNA]</scope>
    <source>
        <strain evidence="8 9">B22-T-1</strain>
    </source>
</reference>
<keyword evidence="4" id="KW-1133">Transmembrane helix</keyword>
<dbReference type="EMBL" id="KZ678411">
    <property type="protein sequence ID" value="PSR92041.1"/>
    <property type="molecule type" value="Genomic_DNA"/>
</dbReference>
<sequence length="462" mass="50622">MSKLYDIDESGNVLVTYSNSEKNGMKSEKSKTPLPKAVLYAFLPAGFPHTVTDDYLAYQTFDSLQAFSSSITNLLANRAILEGLGVGNASQTPTTALLLQIIQDTFSRLATIMFAHRMGQAIEPECKYYRFLADIFNDCSQFLDLLLPALPLLPKVSVMVSASILRSLCGVAANASKATLSAHFAKSGNLAELNAKEASQETVVSLMGMLAGTLLVKLVDGKAAVWCWMVVLVGVHLYTNYCGVRCVKMRTLNRQRATIVFREWLETSTILTPTEVAQRESILFHSRGNMSSKTGEYRGTADFGGYGDVMNFKSWGSHSYVFDTEDYYMGIWQWGPNFTIRIAVKEGKRSVNDPLVAWFDAVALAYNFDTAVLRDGLGGAGHYENEVPNDHRMGSGIVDRETKMAVFEALVAKGWEIGNAAVETRSPVRVRVGSAINVKEPAAATEKEGGSLLHTPQATKKD</sequence>
<evidence type="ECO:0000256" key="3">
    <source>
        <dbReference type="ARBA" id="ARBA00022692"/>
    </source>
</evidence>
<keyword evidence="3" id="KW-0812">Transmembrane</keyword>
<evidence type="ECO:0000256" key="5">
    <source>
        <dbReference type="ARBA" id="ARBA00023136"/>
    </source>
</evidence>
<feature type="region of interest" description="Disordered" evidence="6">
    <location>
        <begin position="441"/>
        <end position="462"/>
    </location>
</feature>
<dbReference type="Pfam" id="PF04884">
    <property type="entry name" value="UVB_sens_prot"/>
    <property type="match status" value="1"/>
</dbReference>
<feature type="domain" description="Protein root UVB sensitive/RUS" evidence="7">
    <location>
        <begin position="30"/>
        <end position="267"/>
    </location>
</feature>
<dbReference type="Proteomes" id="UP000241462">
    <property type="component" value="Unassembled WGS sequence"/>
</dbReference>
<evidence type="ECO:0000256" key="2">
    <source>
        <dbReference type="ARBA" id="ARBA00007558"/>
    </source>
</evidence>
<keyword evidence="9" id="KW-1185">Reference proteome</keyword>
<evidence type="ECO:0000313" key="8">
    <source>
        <dbReference type="EMBL" id="PSR92041.1"/>
    </source>
</evidence>
<dbReference type="PANTHER" id="PTHR12770">
    <property type="entry name" value="RUS1 FAMILY PROTEIN C16ORF58"/>
    <property type="match status" value="1"/>
</dbReference>
<dbReference type="InParanoid" id="A0A2T3ACT7"/>
<dbReference type="InterPro" id="IPR006968">
    <property type="entry name" value="RUS_fam"/>
</dbReference>
<name>A0A2T3ACT7_9PEZI</name>
<evidence type="ECO:0000256" key="4">
    <source>
        <dbReference type="ARBA" id="ARBA00022989"/>
    </source>
</evidence>
<dbReference type="AlphaFoldDB" id="A0A2T3ACT7"/>
<accession>A0A2T3ACT7</accession>
<dbReference type="GO" id="GO:0016020">
    <property type="term" value="C:membrane"/>
    <property type="evidence" value="ECO:0007669"/>
    <property type="project" value="UniProtKB-SubCell"/>
</dbReference>
<comment type="similarity">
    <text evidence="2">Belongs to the RUS1 family.</text>
</comment>
<dbReference type="OrthoDB" id="364779at2759"/>
<evidence type="ECO:0000313" key="9">
    <source>
        <dbReference type="Proteomes" id="UP000241462"/>
    </source>
</evidence>
<organism evidence="8 9">
    <name type="scientific">Coniella lustricola</name>
    <dbReference type="NCBI Taxonomy" id="2025994"/>
    <lineage>
        <taxon>Eukaryota</taxon>
        <taxon>Fungi</taxon>
        <taxon>Dikarya</taxon>
        <taxon>Ascomycota</taxon>
        <taxon>Pezizomycotina</taxon>
        <taxon>Sordariomycetes</taxon>
        <taxon>Sordariomycetidae</taxon>
        <taxon>Diaporthales</taxon>
        <taxon>Schizoparmaceae</taxon>
        <taxon>Coniella</taxon>
    </lineage>
</organism>
<keyword evidence="5" id="KW-0472">Membrane</keyword>
<evidence type="ECO:0000259" key="7">
    <source>
        <dbReference type="Pfam" id="PF04884"/>
    </source>
</evidence>
<protein>
    <submittedName>
        <fullName evidence="8">Duf647 domain-containing protein</fullName>
    </submittedName>
</protein>
<proteinExistence type="inferred from homology"/>